<sequence length="64" mass="7477">MLLNKPRFRPLAQWQRDAIYNDLCRTRIELANTNLLAHRHPAVISHMRRRATSQVLTLARGAWG</sequence>
<name>A0A6J7WCF0_9CAUD</name>
<protein>
    <submittedName>
        <fullName evidence="1">Uncharacterized protein</fullName>
    </submittedName>
</protein>
<organism evidence="1">
    <name type="scientific">uncultured Caudovirales phage</name>
    <dbReference type="NCBI Taxonomy" id="2100421"/>
    <lineage>
        <taxon>Viruses</taxon>
        <taxon>Duplodnaviria</taxon>
        <taxon>Heunggongvirae</taxon>
        <taxon>Uroviricota</taxon>
        <taxon>Caudoviricetes</taxon>
        <taxon>Peduoviridae</taxon>
        <taxon>Maltschvirus</taxon>
        <taxon>Maltschvirus maltsch</taxon>
    </lineage>
</organism>
<accession>A0A6J7WCF0</accession>
<dbReference type="EMBL" id="LR798215">
    <property type="protein sequence ID" value="CAB5195079.1"/>
    <property type="molecule type" value="Genomic_DNA"/>
</dbReference>
<reference evidence="1" key="1">
    <citation type="submission" date="2020-05" db="EMBL/GenBank/DDBJ databases">
        <authorList>
            <person name="Chiriac C."/>
            <person name="Salcher M."/>
            <person name="Ghai R."/>
            <person name="Kavagutti S V."/>
        </authorList>
    </citation>
    <scope>NUCLEOTIDE SEQUENCE</scope>
</reference>
<gene>
    <name evidence="1" type="ORF">UFOVP178_55</name>
</gene>
<evidence type="ECO:0000313" key="1">
    <source>
        <dbReference type="EMBL" id="CAB5195079.1"/>
    </source>
</evidence>
<proteinExistence type="predicted"/>